<dbReference type="GO" id="GO:0005829">
    <property type="term" value="C:cytosol"/>
    <property type="evidence" value="ECO:0007669"/>
    <property type="project" value="TreeGrafter"/>
</dbReference>
<dbReference type="PROSITE" id="PS50076">
    <property type="entry name" value="DNAJ_2"/>
    <property type="match status" value="1"/>
</dbReference>
<sequence>MSTNHYNELGISEDANESEIKKAYRALSLKYHPDRNSSPEAVDKIQKINQAYEILSDAEEKRKYDHERKYGPGMGPGMGPSMGPGNPFNFGGNDVAEEFADIHNLFNMMFGNMGPGMGPSMGPGFHQMHQMPNIRIFNNGTQVRFQQRPEPLQKTVQISLKQSYQGCNIPVEVERVLIMNDVRSTELETIYITIPQGVDENEMLILKDKGHCINGEYSDLKISIQIVNETEFKRQGLDLIIHKIVTLKEALCGFSFEMNHLNGKKLCINNKSNPTVLRPQYRKVVPNLGMIREQSVGNMTIEFDVLFPESLTSEQIEGLSQLL</sequence>
<dbReference type="GO" id="GO:0006457">
    <property type="term" value="P:protein folding"/>
    <property type="evidence" value="ECO:0007669"/>
    <property type="project" value="InterPro"/>
</dbReference>
<keyword evidence="2" id="KW-0677">Repeat</keyword>
<dbReference type="GO" id="GO:0051082">
    <property type="term" value="F:unfolded protein binding"/>
    <property type="evidence" value="ECO:0007669"/>
    <property type="project" value="InterPro"/>
</dbReference>
<evidence type="ECO:0000313" key="7">
    <source>
        <dbReference type="EMBL" id="QHT87528.1"/>
    </source>
</evidence>
<name>A0A6C0I3F0_9ZZZZ</name>
<dbReference type="FunFam" id="2.60.260.20:FF:000003">
    <property type="entry name" value="DnaJ subfamily A member 2"/>
    <property type="match status" value="1"/>
</dbReference>
<dbReference type="SMART" id="SM00271">
    <property type="entry name" value="DnaJ"/>
    <property type="match status" value="1"/>
</dbReference>
<reference evidence="7" key="1">
    <citation type="journal article" date="2020" name="Nature">
        <title>Giant virus diversity and host interactions through global metagenomics.</title>
        <authorList>
            <person name="Schulz F."/>
            <person name="Roux S."/>
            <person name="Paez-Espino D."/>
            <person name="Jungbluth S."/>
            <person name="Walsh D.A."/>
            <person name="Denef V.J."/>
            <person name="McMahon K.D."/>
            <person name="Konstantinidis K.T."/>
            <person name="Eloe-Fadrosh E.A."/>
            <person name="Kyrpides N.C."/>
            <person name="Woyke T."/>
        </authorList>
    </citation>
    <scope>NUCLEOTIDE SEQUENCE</scope>
    <source>
        <strain evidence="7">GVMAG-M-3300023184-190</strain>
    </source>
</reference>
<accession>A0A6C0I3F0</accession>
<dbReference type="InterPro" id="IPR036869">
    <property type="entry name" value="J_dom_sf"/>
</dbReference>
<dbReference type="InterPro" id="IPR051339">
    <property type="entry name" value="DnaJ_subfamily_B"/>
</dbReference>
<evidence type="ECO:0000259" key="6">
    <source>
        <dbReference type="PROSITE" id="PS50076"/>
    </source>
</evidence>
<dbReference type="PRINTS" id="PR00625">
    <property type="entry name" value="JDOMAIN"/>
</dbReference>
<organism evidence="7">
    <name type="scientific">viral metagenome</name>
    <dbReference type="NCBI Taxonomy" id="1070528"/>
    <lineage>
        <taxon>unclassified sequences</taxon>
        <taxon>metagenomes</taxon>
        <taxon>organismal metagenomes</taxon>
    </lineage>
</organism>
<evidence type="ECO:0000256" key="5">
    <source>
        <dbReference type="ARBA" id="ARBA00023186"/>
    </source>
</evidence>
<dbReference type="InterPro" id="IPR002939">
    <property type="entry name" value="DnaJ_C"/>
</dbReference>
<evidence type="ECO:0000256" key="2">
    <source>
        <dbReference type="ARBA" id="ARBA00022737"/>
    </source>
</evidence>
<dbReference type="GO" id="GO:0008270">
    <property type="term" value="F:zinc ion binding"/>
    <property type="evidence" value="ECO:0007669"/>
    <property type="project" value="UniProtKB-KW"/>
</dbReference>
<dbReference type="CDD" id="cd10747">
    <property type="entry name" value="DnaJ_C"/>
    <property type="match status" value="1"/>
</dbReference>
<keyword evidence="1" id="KW-0479">Metal-binding</keyword>
<dbReference type="GO" id="GO:0051087">
    <property type="term" value="F:protein-folding chaperone binding"/>
    <property type="evidence" value="ECO:0007669"/>
    <property type="project" value="TreeGrafter"/>
</dbReference>
<feature type="domain" description="J" evidence="6">
    <location>
        <begin position="4"/>
        <end position="68"/>
    </location>
</feature>
<dbReference type="Pfam" id="PF01556">
    <property type="entry name" value="DnaJ_C"/>
    <property type="match status" value="1"/>
</dbReference>
<dbReference type="Gene3D" id="1.10.287.110">
    <property type="entry name" value="DnaJ domain"/>
    <property type="match status" value="1"/>
</dbReference>
<dbReference type="SUPFAM" id="SSF46565">
    <property type="entry name" value="Chaperone J-domain"/>
    <property type="match status" value="1"/>
</dbReference>
<dbReference type="EMBL" id="MN740091">
    <property type="protein sequence ID" value="QHT87528.1"/>
    <property type="molecule type" value="Genomic_DNA"/>
</dbReference>
<keyword evidence="3" id="KW-0863">Zinc-finger</keyword>
<dbReference type="InterPro" id="IPR001623">
    <property type="entry name" value="DnaJ_domain"/>
</dbReference>
<protein>
    <recommendedName>
        <fullName evidence="6">J domain-containing protein</fullName>
    </recommendedName>
</protein>
<keyword evidence="4" id="KW-0862">Zinc</keyword>
<dbReference type="AlphaFoldDB" id="A0A6C0I3F0"/>
<proteinExistence type="predicted"/>
<dbReference type="SUPFAM" id="SSF49493">
    <property type="entry name" value="HSP40/DnaJ peptide-binding domain"/>
    <property type="match status" value="2"/>
</dbReference>
<dbReference type="Gene3D" id="2.60.260.20">
    <property type="entry name" value="Urease metallochaperone UreE, N-terminal domain"/>
    <property type="match status" value="2"/>
</dbReference>
<dbReference type="PANTHER" id="PTHR24078">
    <property type="entry name" value="DNAJ HOMOLOG SUBFAMILY C MEMBER"/>
    <property type="match status" value="1"/>
</dbReference>
<evidence type="ECO:0000256" key="3">
    <source>
        <dbReference type="ARBA" id="ARBA00022771"/>
    </source>
</evidence>
<dbReference type="PANTHER" id="PTHR24078:SF553">
    <property type="entry name" value="DNAJ HOMOLOG SUBFAMILY B MEMBER 5"/>
    <property type="match status" value="1"/>
</dbReference>
<dbReference type="CDD" id="cd06257">
    <property type="entry name" value="DnaJ"/>
    <property type="match status" value="1"/>
</dbReference>
<keyword evidence="5" id="KW-0143">Chaperone</keyword>
<dbReference type="Pfam" id="PF00226">
    <property type="entry name" value="DnaJ"/>
    <property type="match status" value="1"/>
</dbReference>
<dbReference type="InterPro" id="IPR008971">
    <property type="entry name" value="HSP40/DnaJ_pept-bd"/>
</dbReference>
<evidence type="ECO:0000256" key="4">
    <source>
        <dbReference type="ARBA" id="ARBA00022833"/>
    </source>
</evidence>
<evidence type="ECO:0000256" key="1">
    <source>
        <dbReference type="ARBA" id="ARBA00022723"/>
    </source>
</evidence>